<dbReference type="Proteomes" id="UP001164929">
    <property type="component" value="Chromosome 4"/>
</dbReference>
<dbReference type="Gene3D" id="3.30.420.100">
    <property type="match status" value="1"/>
</dbReference>
<name>A0AAD6R427_9ROSI</name>
<evidence type="ECO:0008006" key="7">
    <source>
        <dbReference type="Google" id="ProtNLM"/>
    </source>
</evidence>
<evidence type="ECO:0000256" key="1">
    <source>
        <dbReference type="ARBA" id="ARBA00007116"/>
    </source>
</evidence>
<dbReference type="GO" id="GO:1990904">
    <property type="term" value="C:ribonucleoprotein complex"/>
    <property type="evidence" value="ECO:0007669"/>
    <property type="project" value="UniProtKB-KW"/>
</dbReference>
<accession>A0AAD6R427</accession>
<dbReference type="FunFam" id="3.30.420.100:FF:000006">
    <property type="entry name" value="50S ribosomal protein L18-like"/>
    <property type="match status" value="1"/>
</dbReference>
<evidence type="ECO:0000256" key="4">
    <source>
        <dbReference type="SAM" id="MobiDB-lite"/>
    </source>
</evidence>
<evidence type="ECO:0000256" key="2">
    <source>
        <dbReference type="ARBA" id="ARBA00022980"/>
    </source>
</evidence>
<comment type="caution">
    <text evidence="5">The sequence shown here is derived from an EMBL/GenBank/DDBJ whole genome shotgun (WGS) entry which is preliminary data.</text>
</comment>
<dbReference type="GO" id="GO:0003735">
    <property type="term" value="F:structural constituent of ribosome"/>
    <property type="evidence" value="ECO:0007669"/>
    <property type="project" value="InterPro"/>
</dbReference>
<gene>
    <name evidence="5" type="ORF">NC653_012178</name>
</gene>
<dbReference type="GO" id="GO:0006412">
    <property type="term" value="P:translation"/>
    <property type="evidence" value="ECO:0007669"/>
    <property type="project" value="InterPro"/>
</dbReference>
<keyword evidence="2" id="KW-0689">Ribosomal protein</keyword>
<dbReference type="AlphaFoldDB" id="A0AAD6R427"/>
<evidence type="ECO:0000313" key="6">
    <source>
        <dbReference type="Proteomes" id="UP001164929"/>
    </source>
</evidence>
<dbReference type="EMBL" id="JAQIZT010000004">
    <property type="protein sequence ID" value="KAJ7002025.1"/>
    <property type="molecule type" value="Genomic_DNA"/>
</dbReference>
<protein>
    <recommendedName>
        <fullName evidence="7">50S ribosomal protein L18</fullName>
    </recommendedName>
</protein>
<proteinExistence type="inferred from homology"/>
<organism evidence="5 6">
    <name type="scientific">Populus alba x Populus x berolinensis</name>
    <dbReference type="NCBI Taxonomy" id="444605"/>
    <lineage>
        <taxon>Eukaryota</taxon>
        <taxon>Viridiplantae</taxon>
        <taxon>Streptophyta</taxon>
        <taxon>Embryophyta</taxon>
        <taxon>Tracheophyta</taxon>
        <taxon>Spermatophyta</taxon>
        <taxon>Magnoliopsida</taxon>
        <taxon>eudicotyledons</taxon>
        <taxon>Gunneridae</taxon>
        <taxon>Pentapetalae</taxon>
        <taxon>rosids</taxon>
        <taxon>fabids</taxon>
        <taxon>Malpighiales</taxon>
        <taxon>Salicaceae</taxon>
        <taxon>Saliceae</taxon>
        <taxon>Populus</taxon>
    </lineage>
</organism>
<feature type="region of interest" description="Disordered" evidence="4">
    <location>
        <begin position="1"/>
        <end position="25"/>
    </location>
</feature>
<evidence type="ECO:0000313" key="5">
    <source>
        <dbReference type="EMBL" id="KAJ7002025.1"/>
    </source>
</evidence>
<feature type="compositionally biased region" description="Polar residues" evidence="4">
    <location>
        <begin position="7"/>
        <end position="16"/>
    </location>
</feature>
<dbReference type="PANTHER" id="PTHR12899">
    <property type="entry name" value="39S RIBOSOMAL PROTEIN L18, MITOCHONDRIAL"/>
    <property type="match status" value="1"/>
</dbReference>
<sequence>MKKTSFRKNLSPQKQPNLKAYPTEADQAQIREPTALLCSSPPFPLSFASATLNKPEDKDSQRMTLLKRYVLRLFISLKYITANVVDRNNGRIVATASTVEHSIKNTLECGRSCNAKSATVVGEVLAMRLKVEGLEQGQGRGIHVDMEKEVEKKGFKNRTKIWAIVNALKNNGVKIILDEDNANTSRPDFR</sequence>
<dbReference type="Pfam" id="PF00861">
    <property type="entry name" value="Ribosomal_L18p"/>
    <property type="match status" value="1"/>
</dbReference>
<dbReference type="SUPFAM" id="SSF53137">
    <property type="entry name" value="Translational machinery components"/>
    <property type="match status" value="1"/>
</dbReference>
<keyword evidence="6" id="KW-1185">Reference proteome</keyword>
<dbReference type="InterPro" id="IPR005484">
    <property type="entry name" value="Ribosomal_uL18_bac/plant/anim"/>
</dbReference>
<dbReference type="GO" id="GO:0005840">
    <property type="term" value="C:ribosome"/>
    <property type="evidence" value="ECO:0007669"/>
    <property type="project" value="UniProtKB-KW"/>
</dbReference>
<evidence type="ECO:0000256" key="3">
    <source>
        <dbReference type="ARBA" id="ARBA00023274"/>
    </source>
</evidence>
<dbReference type="GO" id="GO:0008097">
    <property type="term" value="F:5S rRNA binding"/>
    <property type="evidence" value="ECO:0007669"/>
    <property type="project" value="TreeGrafter"/>
</dbReference>
<keyword evidence="3" id="KW-0687">Ribonucleoprotein</keyword>
<reference evidence="5 6" key="1">
    <citation type="journal article" date="2023" name="Mol. Ecol. Resour.">
        <title>Chromosome-level genome assembly of a triploid poplar Populus alba 'Berolinensis'.</title>
        <authorList>
            <person name="Chen S."/>
            <person name="Yu Y."/>
            <person name="Wang X."/>
            <person name="Wang S."/>
            <person name="Zhang T."/>
            <person name="Zhou Y."/>
            <person name="He R."/>
            <person name="Meng N."/>
            <person name="Wang Y."/>
            <person name="Liu W."/>
            <person name="Liu Z."/>
            <person name="Liu J."/>
            <person name="Guo Q."/>
            <person name="Huang H."/>
            <person name="Sederoff R.R."/>
            <person name="Wang G."/>
            <person name="Qu G."/>
            <person name="Chen S."/>
        </authorList>
    </citation>
    <scope>NUCLEOTIDE SEQUENCE [LARGE SCALE GENOMIC DNA]</scope>
    <source>
        <strain evidence="5">SC-2020</strain>
    </source>
</reference>
<dbReference type="PANTHER" id="PTHR12899:SF21">
    <property type="entry name" value="OS09G0549700 PROTEIN"/>
    <property type="match status" value="1"/>
</dbReference>
<comment type="similarity">
    <text evidence="1">Belongs to the universal ribosomal protein uL18 family.</text>
</comment>